<keyword evidence="3" id="KW-1185">Reference proteome</keyword>
<proteinExistence type="predicted"/>
<keyword evidence="1" id="KW-1133">Transmembrane helix</keyword>
<sequence length="36" mass="4236">MQDLQVLASIFAVMLVCYWRTHLATMHRYRGQVPSL</sequence>
<dbReference type="EMBL" id="LT598469">
    <property type="protein sequence ID" value="SCV01566.1"/>
    <property type="molecule type" value="Genomic_DNA"/>
</dbReference>
<dbReference type="AlphaFoldDB" id="A0A1G4KBJ7"/>
<accession>A0A1G4KBJ7</accession>
<evidence type="ECO:0000313" key="3">
    <source>
        <dbReference type="Proteomes" id="UP000191024"/>
    </source>
</evidence>
<name>A0A1G4KBJ7_9SACH</name>
<evidence type="ECO:0000256" key="1">
    <source>
        <dbReference type="SAM" id="Phobius"/>
    </source>
</evidence>
<keyword evidence="1" id="KW-0472">Membrane</keyword>
<reference evidence="2 3" key="1">
    <citation type="submission" date="2016-03" db="EMBL/GenBank/DDBJ databases">
        <authorList>
            <person name="Devillers H."/>
        </authorList>
    </citation>
    <scope>NUCLEOTIDE SEQUENCE [LARGE SCALE GENOMIC DNA]</scope>
    <source>
        <strain evidence="2">CBS 11717</strain>
    </source>
</reference>
<organism evidence="2 3">
    <name type="scientific">Lachancea mirantina</name>
    <dbReference type="NCBI Taxonomy" id="1230905"/>
    <lineage>
        <taxon>Eukaryota</taxon>
        <taxon>Fungi</taxon>
        <taxon>Dikarya</taxon>
        <taxon>Ascomycota</taxon>
        <taxon>Saccharomycotina</taxon>
        <taxon>Saccharomycetes</taxon>
        <taxon>Saccharomycetales</taxon>
        <taxon>Saccharomycetaceae</taxon>
        <taxon>Lachancea</taxon>
    </lineage>
</organism>
<evidence type="ECO:0000313" key="2">
    <source>
        <dbReference type="EMBL" id="SCV01566.1"/>
    </source>
</evidence>
<feature type="transmembrane region" description="Helical" evidence="1">
    <location>
        <begin position="6"/>
        <end position="23"/>
    </location>
</feature>
<protein>
    <submittedName>
        <fullName evidence="2">LAMI_0G12277g1_1</fullName>
    </submittedName>
</protein>
<dbReference type="Proteomes" id="UP000191024">
    <property type="component" value="Chromosome G"/>
</dbReference>
<gene>
    <name evidence="2" type="ORF">LAMI_0G12277G</name>
</gene>
<keyword evidence="1" id="KW-0812">Transmembrane</keyword>